<reference evidence="2 3" key="1">
    <citation type="submission" date="2019-12" db="EMBL/GenBank/DDBJ databases">
        <title>Comparative genomics gives insights into the taxonomy of the Azoarcus-Aromatoleum group and reveals separate origins of nif in the plant-associated Azoarcus and non-plant-associated Aromatoleum sub-groups.</title>
        <authorList>
            <person name="Lafos M."/>
            <person name="Maluk M."/>
            <person name="Batista M."/>
            <person name="Junghare M."/>
            <person name="Carmona M."/>
            <person name="Faoro H."/>
            <person name="Cruz L.M."/>
            <person name="Battistoni F."/>
            <person name="De Souza E."/>
            <person name="Pedrosa F."/>
            <person name="Chen W.-M."/>
            <person name="Poole P.S."/>
            <person name="Dixon R.A."/>
            <person name="James E.K."/>
        </authorList>
    </citation>
    <scope>NUCLEOTIDE SEQUENCE [LARGE SCALE GENOMIC DNA]</scope>
    <source>
        <strain evidence="2 3">Td21</strain>
    </source>
</reference>
<keyword evidence="1" id="KW-0732">Signal</keyword>
<evidence type="ECO:0000313" key="3">
    <source>
        <dbReference type="Proteomes" id="UP000623795"/>
    </source>
</evidence>
<proteinExistence type="predicted"/>
<protein>
    <submittedName>
        <fullName evidence="2">Uncharacterized protein</fullName>
    </submittedName>
</protein>
<evidence type="ECO:0000313" key="2">
    <source>
        <dbReference type="EMBL" id="NMG44087.1"/>
    </source>
</evidence>
<dbReference type="RefSeq" id="WP_169255961.1">
    <property type="nucleotide sequence ID" value="NZ_WTVN01000013.1"/>
</dbReference>
<comment type="caution">
    <text evidence="2">The sequence shown here is derived from an EMBL/GenBank/DDBJ whole genome shotgun (WGS) entry which is preliminary data.</text>
</comment>
<gene>
    <name evidence="2" type="ORF">GPA22_10135</name>
</gene>
<feature type="chain" id="PRO_5045657594" evidence="1">
    <location>
        <begin position="24"/>
        <end position="98"/>
    </location>
</feature>
<dbReference type="Proteomes" id="UP000623795">
    <property type="component" value="Unassembled WGS sequence"/>
</dbReference>
<feature type="signal peptide" evidence="1">
    <location>
        <begin position="1"/>
        <end position="23"/>
    </location>
</feature>
<name>A0ABX1PXA5_9RHOO</name>
<keyword evidence="3" id="KW-1185">Reference proteome</keyword>
<dbReference type="EMBL" id="WTVN01000013">
    <property type="protein sequence ID" value="NMG44087.1"/>
    <property type="molecule type" value="Genomic_DNA"/>
</dbReference>
<organism evidence="2 3">
    <name type="scientific">Aromatoleum toluvorans</name>
    <dbReference type="NCBI Taxonomy" id="92002"/>
    <lineage>
        <taxon>Bacteria</taxon>
        <taxon>Pseudomonadati</taxon>
        <taxon>Pseudomonadota</taxon>
        <taxon>Betaproteobacteria</taxon>
        <taxon>Rhodocyclales</taxon>
        <taxon>Rhodocyclaceae</taxon>
        <taxon>Aromatoleum</taxon>
    </lineage>
</organism>
<sequence length="98" mass="10473">MKPLFAYALAGTVMLCAAFGAQAAGEDPAPYGNYLTSSEVPQSRPGSFDVYIDPPTGFAFVHTPSGWTFTRKVPDDSLVLAELRARYNAELLASAAQQ</sequence>
<accession>A0ABX1PXA5</accession>
<evidence type="ECO:0000256" key="1">
    <source>
        <dbReference type="SAM" id="SignalP"/>
    </source>
</evidence>